<organism evidence="8">
    <name type="scientific">Spumella elongata</name>
    <dbReference type="NCBI Taxonomy" id="89044"/>
    <lineage>
        <taxon>Eukaryota</taxon>
        <taxon>Sar</taxon>
        <taxon>Stramenopiles</taxon>
        <taxon>Ochrophyta</taxon>
        <taxon>Chrysophyceae</taxon>
        <taxon>Chromulinales</taxon>
        <taxon>Chromulinaceae</taxon>
        <taxon>Spumella</taxon>
    </lineage>
</organism>
<evidence type="ECO:0000256" key="5">
    <source>
        <dbReference type="SAM" id="MobiDB-lite"/>
    </source>
</evidence>
<dbReference type="PROSITE" id="PS01360">
    <property type="entry name" value="ZF_MYND_1"/>
    <property type="match status" value="1"/>
</dbReference>
<evidence type="ECO:0000256" key="1">
    <source>
        <dbReference type="ARBA" id="ARBA00022723"/>
    </source>
</evidence>
<dbReference type="PROSITE" id="PS50865">
    <property type="entry name" value="ZF_MYND_2"/>
    <property type="match status" value="1"/>
</dbReference>
<dbReference type="Pfam" id="PF01753">
    <property type="entry name" value="zf-MYND"/>
    <property type="match status" value="1"/>
</dbReference>
<feature type="domain" description="SET" evidence="6">
    <location>
        <begin position="36"/>
        <end position="312"/>
    </location>
</feature>
<dbReference type="CDD" id="cd23020">
    <property type="entry name" value="zf-HIT"/>
    <property type="match status" value="1"/>
</dbReference>
<dbReference type="SUPFAM" id="SSF144232">
    <property type="entry name" value="HIT/MYND zinc finger-like"/>
    <property type="match status" value="1"/>
</dbReference>
<name>A0A7S3GYN0_9STRA</name>
<dbReference type="AlphaFoldDB" id="A0A7S3GYN0"/>
<keyword evidence="2 4" id="KW-0863">Zinc-finger</keyword>
<evidence type="ECO:0000259" key="7">
    <source>
        <dbReference type="PROSITE" id="PS50865"/>
    </source>
</evidence>
<dbReference type="InterPro" id="IPR002893">
    <property type="entry name" value="Znf_MYND"/>
</dbReference>
<dbReference type="EMBL" id="HBIC01018080">
    <property type="protein sequence ID" value="CAE0280191.1"/>
    <property type="molecule type" value="Transcribed_RNA"/>
</dbReference>
<evidence type="ECO:0000256" key="4">
    <source>
        <dbReference type="PROSITE-ProRule" id="PRU00134"/>
    </source>
</evidence>
<evidence type="ECO:0000259" key="6">
    <source>
        <dbReference type="PROSITE" id="PS50280"/>
    </source>
</evidence>
<dbReference type="Gene3D" id="6.10.140.2220">
    <property type="match status" value="1"/>
</dbReference>
<dbReference type="InterPro" id="IPR001214">
    <property type="entry name" value="SET_dom"/>
</dbReference>
<evidence type="ECO:0000256" key="2">
    <source>
        <dbReference type="ARBA" id="ARBA00022771"/>
    </source>
</evidence>
<dbReference type="Gene3D" id="3.90.1410.10">
    <property type="entry name" value="set domain protein methyltransferase, domain 1"/>
    <property type="match status" value="1"/>
</dbReference>
<dbReference type="SUPFAM" id="SSF82199">
    <property type="entry name" value="SET domain"/>
    <property type="match status" value="1"/>
</dbReference>
<accession>A0A7S3GYN0</accession>
<dbReference type="CDD" id="cd10527">
    <property type="entry name" value="SET_LSMT"/>
    <property type="match status" value="1"/>
</dbReference>
<feature type="region of interest" description="Disordered" evidence="5">
    <location>
        <begin position="464"/>
        <end position="526"/>
    </location>
</feature>
<dbReference type="PANTHER" id="PTHR13271">
    <property type="entry name" value="UNCHARACTERIZED PUTATIVE METHYLTRANSFERASE"/>
    <property type="match status" value="1"/>
</dbReference>
<keyword evidence="1" id="KW-0479">Metal-binding</keyword>
<dbReference type="InterPro" id="IPR046341">
    <property type="entry name" value="SET_dom_sf"/>
</dbReference>
<proteinExistence type="predicted"/>
<dbReference type="GO" id="GO:0008270">
    <property type="term" value="F:zinc ion binding"/>
    <property type="evidence" value="ECO:0007669"/>
    <property type="project" value="UniProtKB-KW"/>
</dbReference>
<protein>
    <recommendedName>
        <fullName evidence="9">MYND-type domain-containing protein</fullName>
    </recommendedName>
</protein>
<evidence type="ECO:0008006" key="9">
    <source>
        <dbReference type="Google" id="ProtNLM"/>
    </source>
</evidence>
<sequence>MDFPAVEGIAVEQSFKDGNVEGQRRLECVENLTQWGNVCGFRSRESVKFIIGEDGLVRCKATHFIPAGKHLMHVPFSLDLSFAALKSEITVSNGWHGWRDLKARVKMFAKAFRWHPYNADQKDNFSKNLLLVMTIIAILKKLNTNSALPVPVEESHILKTFSLYWHSLPARVGSILLDWTEAELTVVQNSSFFNCLSDAKRFGVELFQLVVVPFIAQYPELFGETIDFETFMRINCMVCSRSFNASPNKSRFFDCKLIPIIDLLNGKTNDQHNCVLENCAIQKDINGDFIKFHALESIIDINAGDEIFLEYPQVGNGQFLLSYDVIPLDPGVIMNNQKTDVFIDFGEFLDAELLRMHAAAPHVRKMKKEHIYGFFNLPRVIGVSMDDLFSAEYTCIPAIRQVLIFLLCNEEDATRAIASSKIKSQFEPPHVFMLFGRFIEVSLGKPDIAKFRSLLTGIPCTASAKDEKPESTVGPTTKLAPSPKITGKKANAAAAKDSDHGANKSNTTSPTAPSTKKNPAGATATAASPAAVGATANAANANFRPLTPNMRSAVFLHMSERLVIEVMVNRFINLFPEGYHEIGYSILSAHLVSTEINTILEQLCRPANLARAAMCMICGAGGPISKCSRCKSAYYCSAVCQKEHWVHHKKTCGKS</sequence>
<dbReference type="GO" id="GO:0016279">
    <property type="term" value="F:protein-lysine N-methyltransferase activity"/>
    <property type="evidence" value="ECO:0007669"/>
    <property type="project" value="TreeGrafter"/>
</dbReference>
<gene>
    <name evidence="8" type="ORF">SELO1098_LOCUS9024</name>
</gene>
<reference evidence="8" key="1">
    <citation type="submission" date="2021-01" db="EMBL/GenBank/DDBJ databases">
        <authorList>
            <person name="Corre E."/>
            <person name="Pelletier E."/>
            <person name="Niang G."/>
            <person name="Scheremetjew M."/>
            <person name="Finn R."/>
            <person name="Kale V."/>
            <person name="Holt S."/>
            <person name="Cochrane G."/>
            <person name="Meng A."/>
            <person name="Brown T."/>
            <person name="Cohen L."/>
        </authorList>
    </citation>
    <scope>NUCLEOTIDE SEQUENCE</scope>
    <source>
        <strain evidence="8">CCAP 955/1</strain>
    </source>
</reference>
<dbReference type="InterPro" id="IPR050600">
    <property type="entry name" value="SETD3_SETD6_MTase"/>
</dbReference>
<keyword evidence="3" id="KW-0862">Zinc</keyword>
<dbReference type="PROSITE" id="PS50280">
    <property type="entry name" value="SET"/>
    <property type="match status" value="1"/>
</dbReference>
<evidence type="ECO:0000256" key="3">
    <source>
        <dbReference type="ARBA" id="ARBA00022833"/>
    </source>
</evidence>
<feature type="domain" description="MYND-type" evidence="7">
    <location>
        <begin position="615"/>
        <end position="652"/>
    </location>
</feature>
<feature type="compositionally biased region" description="Polar residues" evidence="5">
    <location>
        <begin position="503"/>
        <end position="514"/>
    </location>
</feature>
<evidence type="ECO:0000313" key="8">
    <source>
        <dbReference type="EMBL" id="CAE0280191.1"/>
    </source>
</evidence>
<feature type="compositionally biased region" description="Low complexity" evidence="5">
    <location>
        <begin position="515"/>
        <end position="526"/>
    </location>
</feature>